<sequence length="76" mass="8962">MSHTFKVAHLDTFRTTKIKLGLDHYQVRSATSLDRFWTVLAFACTFLLYHSEGKLLEGLQAFHQEHLAHQARWIYE</sequence>
<evidence type="ECO:0000313" key="2">
    <source>
        <dbReference type="Proteomes" id="UP000678895"/>
    </source>
</evidence>
<organism evidence="1 2">
    <name type="scientific">Paenibacillus apis</name>
    <dbReference type="NCBI Taxonomy" id="1792174"/>
    <lineage>
        <taxon>Bacteria</taxon>
        <taxon>Bacillati</taxon>
        <taxon>Bacillota</taxon>
        <taxon>Bacilli</taxon>
        <taxon>Bacillales</taxon>
        <taxon>Paenibacillaceae</taxon>
        <taxon>Paenibacillus</taxon>
    </lineage>
</organism>
<evidence type="ECO:0008006" key="3">
    <source>
        <dbReference type="Google" id="ProtNLM"/>
    </source>
</evidence>
<protein>
    <recommendedName>
        <fullName evidence="3">Transposase</fullName>
    </recommendedName>
</protein>
<dbReference type="AlphaFoldDB" id="A0A919XYD5"/>
<reference evidence="1" key="1">
    <citation type="submission" date="2021-03" db="EMBL/GenBank/DDBJ databases">
        <title>Antimicrobial resistance genes in bacteria isolated from Japanese honey, and their potential for conferring macrolide and lincosamide resistance in the American foulbrood pathogen Paenibacillus larvae.</title>
        <authorList>
            <person name="Okamoto M."/>
            <person name="Kumagai M."/>
            <person name="Kanamori H."/>
            <person name="Takamatsu D."/>
        </authorList>
    </citation>
    <scope>NUCLEOTIDE SEQUENCE</scope>
    <source>
        <strain evidence="1">J41TS4</strain>
    </source>
</reference>
<accession>A0A919XYD5</accession>
<dbReference type="RefSeq" id="WP_301625383.1">
    <property type="nucleotide sequence ID" value="NZ_BORS01000003.1"/>
</dbReference>
<dbReference type="EMBL" id="BORS01000003">
    <property type="protein sequence ID" value="GIO41254.1"/>
    <property type="molecule type" value="Genomic_DNA"/>
</dbReference>
<keyword evidence="2" id="KW-1185">Reference proteome</keyword>
<proteinExistence type="predicted"/>
<dbReference type="Proteomes" id="UP000678895">
    <property type="component" value="Unassembled WGS sequence"/>
</dbReference>
<evidence type="ECO:0000313" key="1">
    <source>
        <dbReference type="EMBL" id="GIO41254.1"/>
    </source>
</evidence>
<name>A0A919XYD5_9BACL</name>
<gene>
    <name evidence="1" type="ORF">J41TS4_10120</name>
</gene>
<comment type="caution">
    <text evidence="1">The sequence shown here is derived from an EMBL/GenBank/DDBJ whole genome shotgun (WGS) entry which is preliminary data.</text>
</comment>